<keyword evidence="1" id="KW-0472">Membrane</keyword>
<keyword evidence="1" id="KW-0812">Transmembrane</keyword>
<feature type="transmembrane region" description="Helical" evidence="1">
    <location>
        <begin position="30"/>
        <end position="51"/>
    </location>
</feature>
<organism evidence="2">
    <name type="scientific">gut metagenome</name>
    <dbReference type="NCBI Taxonomy" id="749906"/>
    <lineage>
        <taxon>unclassified sequences</taxon>
        <taxon>metagenomes</taxon>
        <taxon>organismal metagenomes</taxon>
    </lineage>
</organism>
<evidence type="ECO:0000313" key="2">
    <source>
        <dbReference type="EMBL" id="EJX03742.1"/>
    </source>
</evidence>
<name>J9G918_9ZZZZ</name>
<accession>J9G918</accession>
<reference evidence="2" key="1">
    <citation type="journal article" date="2012" name="PLoS ONE">
        <title>Gene sets for utilization of primary and secondary nutrition supplies in the distal gut of endangered iberian lynx.</title>
        <authorList>
            <person name="Alcaide M."/>
            <person name="Messina E."/>
            <person name="Richter M."/>
            <person name="Bargiela R."/>
            <person name="Peplies J."/>
            <person name="Huws S.A."/>
            <person name="Newbold C.J."/>
            <person name="Golyshin P.N."/>
            <person name="Simon M.A."/>
            <person name="Lopez G."/>
            <person name="Yakimov M.M."/>
            <person name="Ferrer M."/>
        </authorList>
    </citation>
    <scope>NUCLEOTIDE SEQUENCE</scope>
</reference>
<protein>
    <submittedName>
        <fullName evidence="2">Uncharacterized protein</fullName>
    </submittedName>
</protein>
<comment type="caution">
    <text evidence="2">The sequence shown here is derived from an EMBL/GenBank/DDBJ whole genome shotgun (WGS) entry which is preliminary data.</text>
</comment>
<proteinExistence type="predicted"/>
<dbReference type="EMBL" id="AMCI01002054">
    <property type="protein sequence ID" value="EJX03742.1"/>
    <property type="molecule type" value="Genomic_DNA"/>
</dbReference>
<sequence length="71" mass="7656">MEAGIKAVCAQLKGSMKNESEQNSDSSKGLIGIGLFMGIIIIGTLIFVLAIRHANKCPKCGQHQLQRTNSR</sequence>
<keyword evidence="1" id="KW-1133">Transmembrane helix</keyword>
<gene>
    <name evidence="2" type="ORF">EVA_08153</name>
</gene>
<evidence type="ECO:0000256" key="1">
    <source>
        <dbReference type="SAM" id="Phobius"/>
    </source>
</evidence>
<dbReference type="AlphaFoldDB" id="J9G918"/>